<dbReference type="GeneID" id="98162458"/>
<reference evidence="7 8" key="1">
    <citation type="submission" date="2024-07" db="EMBL/GenBank/DDBJ databases">
        <title>Section-level genome sequencing and comparative genomics of Aspergillus sections Usti and Cavernicolus.</title>
        <authorList>
            <consortium name="Lawrence Berkeley National Laboratory"/>
            <person name="Nybo J.L."/>
            <person name="Vesth T.C."/>
            <person name="Theobald S."/>
            <person name="Frisvad J.C."/>
            <person name="Larsen T.O."/>
            <person name="Kjaerboelling I."/>
            <person name="Rothschild-Mancinelli K."/>
            <person name="Lyhne E.K."/>
            <person name="Kogle M.E."/>
            <person name="Barry K."/>
            <person name="Clum A."/>
            <person name="Na H."/>
            <person name="Ledsgaard L."/>
            <person name="Lin J."/>
            <person name="Lipzen A."/>
            <person name="Kuo A."/>
            <person name="Riley R."/>
            <person name="Mondo S."/>
            <person name="LaButti K."/>
            <person name="Haridas S."/>
            <person name="Pangalinan J."/>
            <person name="Salamov A.A."/>
            <person name="Simmons B.A."/>
            <person name="Magnuson J.K."/>
            <person name="Chen J."/>
            <person name="Drula E."/>
            <person name="Henrissat B."/>
            <person name="Wiebenga A."/>
            <person name="Lubbers R.J."/>
            <person name="Gomes A.C."/>
            <person name="Macurrencykelacurrency M.R."/>
            <person name="Stajich J."/>
            <person name="Grigoriev I.V."/>
            <person name="Mortensen U.H."/>
            <person name="De vries R.P."/>
            <person name="Baker S.E."/>
            <person name="Andersen M.R."/>
        </authorList>
    </citation>
    <scope>NUCLEOTIDE SEQUENCE [LARGE SCALE GENOMIC DNA]</scope>
    <source>
        <strain evidence="7 8">CBS 756.74</strain>
    </source>
</reference>
<evidence type="ECO:0000256" key="4">
    <source>
        <dbReference type="ARBA" id="ARBA00032829"/>
    </source>
</evidence>
<dbReference type="EMBL" id="JBFXLR010000090">
    <property type="protein sequence ID" value="KAL2838004.1"/>
    <property type="molecule type" value="Genomic_DNA"/>
</dbReference>
<organism evidence="7 8">
    <name type="scientific">Aspergillus pseudodeflectus</name>
    <dbReference type="NCBI Taxonomy" id="176178"/>
    <lineage>
        <taxon>Eukaryota</taxon>
        <taxon>Fungi</taxon>
        <taxon>Dikarya</taxon>
        <taxon>Ascomycota</taxon>
        <taxon>Pezizomycotina</taxon>
        <taxon>Eurotiomycetes</taxon>
        <taxon>Eurotiomycetidae</taxon>
        <taxon>Eurotiales</taxon>
        <taxon>Aspergillaceae</taxon>
        <taxon>Aspergillus</taxon>
        <taxon>Aspergillus subgen. Nidulantes</taxon>
    </lineage>
</organism>
<proteinExistence type="inferred from homology"/>
<dbReference type="Pfam" id="PF00326">
    <property type="entry name" value="Peptidase_S9"/>
    <property type="match status" value="1"/>
</dbReference>
<evidence type="ECO:0000256" key="3">
    <source>
        <dbReference type="ARBA" id="ARBA00022801"/>
    </source>
</evidence>
<dbReference type="PANTHER" id="PTHR42776:SF13">
    <property type="entry name" value="DIPEPTIDYL-PEPTIDASE 5"/>
    <property type="match status" value="1"/>
</dbReference>
<dbReference type="GO" id="GO:0016787">
    <property type="term" value="F:hydrolase activity"/>
    <property type="evidence" value="ECO:0007669"/>
    <property type="project" value="UniProtKB-KW"/>
</dbReference>
<evidence type="ECO:0000313" key="8">
    <source>
        <dbReference type="Proteomes" id="UP001610444"/>
    </source>
</evidence>
<evidence type="ECO:0000256" key="1">
    <source>
        <dbReference type="ARBA" id="ARBA00010040"/>
    </source>
</evidence>
<feature type="compositionally biased region" description="Polar residues" evidence="5">
    <location>
        <begin position="18"/>
        <end position="29"/>
    </location>
</feature>
<dbReference type="PANTHER" id="PTHR42776">
    <property type="entry name" value="SERINE PEPTIDASE S9 FAMILY MEMBER"/>
    <property type="match status" value="1"/>
</dbReference>
<sequence>MTKHSCPNPKLTPETLLSGPSRSHATPSKSGLLAVYTEETLSLTTPTAGPRQYHRQRSIRVLETGTPRYWVVTTNPHASFPQWLGTGDDLIWLEYVPETGQTKLVVGRPVRDLRVSLGGIESLFGRGDGDCGDLLFAVIGRVDGEGGLWNPVAAKLREMGSSDDDQGGEEQRNAIWFGNLVRPSREPRARYCTLGFTNLMDYFNLGALSVENVPNSDLEECREFFLCSWVILFVGRDPEVDPSTHTACSCYICPMMTWDGYPIPDDYYKATRQRGLGGKISSPHADPDGRIMFLSQKQDGYAADKNRIVTVAGVSSEGCTELFASEDGAGSWDLSPSAVWYASDRTLLIQVEEKGERVLYQLPHVPWPDTPAPKHLRRINTAGSVLDITPRRLCLSRAYHLIDLTANHASLIGPRHPHGQFGLSSSQVEQIIFPGAHGRDVHAWVIKPSFFAPDQKYPLAYLIHDGPHESWNRAWSVRHNLALLAEQGYIVVAPNIAGSTGYGQVFADATRYSYAGAPYTDLERCIEYVEEHLRYIDMSRAVALGLGSYGGYLVNWLQGHELGRRFRSLVSDNGIFNLMSHLSAPVRHPIFHELGGAPWDNPDEWKRWNPASPEYLGNWRTPQLIIYGEKNRLVPVSEARAASNALRGRGIECSLLVLKGEGGSEGREPEDVVLWYRAVLDWMERFTKG</sequence>
<evidence type="ECO:0000256" key="5">
    <source>
        <dbReference type="SAM" id="MobiDB-lite"/>
    </source>
</evidence>
<dbReference type="InterPro" id="IPR001375">
    <property type="entry name" value="Peptidase_S9_cat"/>
</dbReference>
<comment type="similarity">
    <text evidence="1">Belongs to the peptidase S9C family.</text>
</comment>
<keyword evidence="3 7" id="KW-0378">Hydrolase</keyword>
<keyword evidence="8" id="KW-1185">Reference proteome</keyword>
<evidence type="ECO:0000256" key="2">
    <source>
        <dbReference type="ARBA" id="ARBA00022729"/>
    </source>
</evidence>
<dbReference type="Gene3D" id="3.40.50.1820">
    <property type="entry name" value="alpha/beta hydrolase"/>
    <property type="match status" value="1"/>
</dbReference>
<name>A0ABR4JEI5_9EURO</name>
<evidence type="ECO:0000259" key="6">
    <source>
        <dbReference type="Pfam" id="PF00326"/>
    </source>
</evidence>
<feature type="region of interest" description="Disordered" evidence="5">
    <location>
        <begin position="1"/>
        <end position="29"/>
    </location>
</feature>
<dbReference type="Proteomes" id="UP001610444">
    <property type="component" value="Unassembled WGS sequence"/>
</dbReference>
<protein>
    <recommendedName>
        <fullName evidence="4">Dipeptidyl-peptidase V</fullName>
    </recommendedName>
</protein>
<evidence type="ECO:0000313" key="7">
    <source>
        <dbReference type="EMBL" id="KAL2838004.1"/>
    </source>
</evidence>
<dbReference type="InterPro" id="IPR029058">
    <property type="entry name" value="AB_hydrolase_fold"/>
</dbReference>
<accession>A0ABR4JEI5</accession>
<gene>
    <name evidence="7" type="ORF">BJX68DRAFT_272845</name>
</gene>
<comment type="caution">
    <text evidence="7">The sequence shown here is derived from an EMBL/GenBank/DDBJ whole genome shotgun (WGS) entry which is preliminary data.</text>
</comment>
<keyword evidence="2" id="KW-0732">Signal</keyword>
<dbReference type="SUPFAM" id="SSF53474">
    <property type="entry name" value="alpha/beta-Hydrolases"/>
    <property type="match status" value="1"/>
</dbReference>
<dbReference type="RefSeq" id="XP_070892802.1">
    <property type="nucleotide sequence ID" value="XM_071047294.1"/>
</dbReference>
<feature type="domain" description="Peptidase S9 prolyl oligopeptidase catalytic" evidence="6">
    <location>
        <begin position="475"/>
        <end position="687"/>
    </location>
</feature>